<dbReference type="InterPro" id="IPR038344">
    <property type="entry name" value="EF-G_N_sf"/>
</dbReference>
<dbReference type="STRING" id="512399.A8709_18705"/>
<evidence type="ECO:0000259" key="2">
    <source>
        <dbReference type="Pfam" id="PF16571"/>
    </source>
</evidence>
<dbReference type="AlphaFoldDB" id="A0A1C1A006"/>
<gene>
    <name evidence="3" type="ORF">A8709_18705</name>
</gene>
<keyword evidence="3" id="KW-0648">Protein biosynthesis</keyword>
<dbReference type="Gene3D" id="1.20.1280.250">
    <property type="match status" value="1"/>
</dbReference>
<dbReference type="OrthoDB" id="1891078at2"/>
<feature type="domain" description="Elongation factor G-binding protein C-terminal treble-clef zinc-finger" evidence="2">
    <location>
        <begin position="102"/>
        <end position="204"/>
    </location>
</feature>
<dbReference type="Proteomes" id="UP000093309">
    <property type="component" value="Unassembled WGS sequence"/>
</dbReference>
<evidence type="ECO:0000313" key="3">
    <source>
        <dbReference type="EMBL" id="OCT13621.1"/>
    </source>
</evidence>
<comment type="caution">
    <text evidence="3">The sequence shown here is derived from an EMBL/GenBank/DDBJ whole genome shotgun (WGS) entry which is preliminary data.</text>
</comment>
<sequence length="220" mass="25043">MNQPFIRNHHYNEIKKQIGQLQNTCNSVSDSKVVKAVRNDTEVKLNELISDATDDQKQLLSNLEQLQTSADFQRYMHALEPYLAEEYAQVSDNQLKKLFPKHKKLKLPDLTGSTYRFATYLGWTDQAANKMFIVYDLKGKLIGIEGRYTPTNKKGVCFVCNRHAEVALFMATTKWKPAGASPDYYRAIGNYLCVNSEVCNKNITDVDTLEKFIHGVLVGP</sequence>
<dbReference type="GO" id="GO:0003746">
    <property type="term" value="F:translation elongation factor activity"/>
    <property type="evidence" value="ECO:0007669"/>
    <property type="project" value="UniProtKB-KW"/>
</dbReference>
<dbReference type="Pfam" id="PF07299">
    <property type="entry name" value="EF-G-binding_N"/>
    <property type="match status" value="1"/>
</dbReference>
<dbReference type="EMBL" id="LYPC01000022">
    <property type="protein sequence ID" value="OCT13621.1"/>
    <property type="molecule type" value="Genomic_DNA"/>
</dbReference>
<organism evidence="3 4">
    <name type="scientific">Paenibacillus pectinilyticus</name>
    <dbReference type="NCBI Taxonomy" id="512399"/>
    <lineage>
        <taxon>Bacteria</taxon>
        <taxon>Bacillati</taxon>
        <taxon>Bacillota</taxon>
        <taxon>Bacilli</taxon>
        <taxon>Bacillales</taxon>
        <taxon>Paenibacillaceae</taxon>
        <taxon>Paenibacillus</taxon>
    </lineage>
</organism>
<name>A0A1C1A006_9BACL</name>
<reference evidence="4" key="1">
    <citation type="submission" date="2016-05" db="EMBL/GenBank/DDBJ databases">
        <title>Paenibacillus oryzae. sp. nov., isolated from the rice root.</title>
        <authorList>
            <person name="Zhang J."/>
            <person name="Zhang X."/>
        </authorList>
    </citation>
    <scope>NUCLEOTIDE SEQUENCE [LARGE SCALE GENOMIC DNA]</scope>
    <source>
        <strain evidence="4">KCTC13222</strain>
    </source>
</reference>
<dbReference type="Pfam" id="PF16571">
    <property type="entry name" value="FBP_C"/>
    <property type="match status" value="1"/>
</dbReference>
<proteinExistence type="predicted"/>
<protein>
    <submittedName>
        <fullName evidence="3">Elongation factor G-binding protein</fullName>
    </submittedName>
</protein>
<evidence type="ECO:0000259" key="1">
    <source>
        <dbReference type="Pfam" id="PF07299"/>
    </source>
</evidence>
<dbReference type="InterPro" id="IPR010841">
    <property type="entry name" value="EF-G-binding_N"/>
</dbReference>
<accession>A0A1C1A006</accession>
<keyword evidence="3" id="KW-0251">Elongation factor</keyword>
<feature type="domain" description="Elongation factor G-binding protein N-terminal" evidence="1">
    <location>
        <begin position="5"/>
        <end position="83"/>
    </location>
</feature>
<keyword evidence="4" id="KW-1185">Reference proteome</keyword>
<evidence type="ECO:0000313" key="4">
    <source>
        <dbReference type="Proteomes" id="UP000093309"/>
    </source>
</evidence>
<dbReference type="RefSeq" id="WP_065853682.1">
    <property type="nucleotide sequence ID" value="NZ_LYPC01000022.1"/>
</dbReference>
<dbReference type="InterPro" id="IPR032330">
    <property type="entry name" value="EF-G-binding_C"/>
</dbReference>
<dbReference type="CDD" id="cd16342">
    <property type="entry name" value="FusC_FusB"/>
    <property type="match status" value="1"/>
</dbReference>